<dbReference type="GO" id="GO:0005829">
    <property type="term" value="C:cytosol"/>
    <property type="evidence" value="ECO:0007669"/>
    <property type="project" value="TreeGrafter"/>
</dbReference>
<evidence type="ECO:0000256" key="9">
    <source>
        <dbReference type="ARBA" id="ARBA00023141"/>
    </source>
</evidence>
<accession>A0A9D1YB26</accession>
<comment type="subcellular location">
    <subcellularLocation>
        <location evidence="11">Cytoplasm</location>
    </subcellularLocation>
</comment>
<comment type="caution">
    <text evidence="12">The sequence shown here is derived from an EMBL/GenBank/DDBJ whole genome shotgun (WGS) entry which is preliminary data.</text>
</comment>
<keyword evidence="4 11" id="KW-0028">Amino-acid biosynthesis</keyword>
<keyword evidence="8 11" id="KW-0067">ATP-binding</keyword>
<keyword evidence="5 11" id="KW-0808">Transferase</keyword>
<reference evidence="12" key="2">
    <citation type="submission" date="2021-04" db="EMBL/GenBank/DDBJ databases">
        <authorList>
            <person name="Gilroy R."/>
        </authorList>
    </citation>
    <scope>NUCLEOTIDE SEQUENCE</scope>
    <source>
        <strain evidence="12">1282</strain>
    </source>
</reference>
<dbReference type="InterPro" id="IPR031322">
    <property type="entry name" value="Shikimate/glucono_kinase"/>
</dbReference>
<dbReference type="GO" id="GO:0005524">
    <property type="term" value="F:ATP binding"/>
    <property type="evidence" value="ECO:0007669"/>
    <property type="project" value="UniProtKB-UniRule"/>
</dbReference>
<evidence type="ECO:0000256" key="4">
    <source>
        <dbReference type="ARBA" id="ARBA00022605"/>
    </source>
</evidence>
<dbReference type="PROSITE" id="PS01128">
    <property type="entry name" value="SHIKIMATE_KINASE"/>
    <property type="match status" value="1"/>
</dbReference>
<dbReference type="PANTHER" id="PTHR21087:SF16">
    <property type="entry name" value="SHIKIMATE KINASE 1, CHLOROPLASTIC"/>
    <property type="match status" value="1"/>
</dbReference>
<dbReference type="Pfam" id="PF01202">
    <property type="entry name" value="SKI"/>
    <property type="match status" value="1"/>
</dbReference>
<dbReference type="EMBL" id="DXDU01000008">
    <property type="protein sequence ID" value="HIY25635.1"/>
    <property type="molecule type" value="Genomic_DNA"/>
</dbReference>
<evidence type="ECO:0000256" key="10">
    <source>
        <dbReference type="ARBA" id="ARBA00048567"/>
    </source>
</evidence>
<evidence type="ECO:0000256" key="7">
    <source>
        <dbReference type="ARBA" id="ARBA00022777"/>
    </source>
</evidence>
<evidence type="ECO:0000256" key="6">
    <source>
        <dbReference type="ARBA" id="ARBA00022741"/>
    </source>
</evidence>
<feature type="binding site" evidence="11">
    <location>
        <position position="34"/>
    </location>
    <ligand>
        <name>substrate</name>
    </ligand>
</feature>
<comment type="similarity">
    <text evidence="2 11">Belongs to the shikimate kinase family.</text>
</comment>
<feature type="binding site" evidence="11">
    <location>
        <position position="138"/>
    </location>
    <ligand>
        <name>substrate</name>
    </ligand>
</feature>
<name>A0A9D1YB26_9FIRM</name>
<dbReference type="InterPro" id="IPR000623">
    <property type="entry name" value="Shikimate_kinase/TSH1"/>
</dbReference>
<dbReference type="Gene3D" id="3.40.50.300">
    <property type="entry name" value="P-loop containing nucleotide triphosphate hydrolases"/>
    <property type="match status" value="1"/>
</dbReference>
<evidence type="ECO:0000256" key="11">
    <source>
        <dbReference type="HAMAP-Rule" id="MF_00109"/>
    </source>
</evidence>
<dbReference type="GO" id="GO:0000287">
    <property type="term" value="F:magnesium ion binding"/>
    <property type="evidence" value="ECO:0007669"/>
    <property type="project" value="UniProtKB-UniRule"/>
</dbReference>
<dbReference type="GO" id="GO:0008652">
    <property type="term" value="P:amino acid biosynthetic process"/>
    <property type="evidence" value="ECO:0007669"/>
    <property type="project" value="UniProtKB-KW"/>
</dbReference>
<dbReference type="GO" id="GO:0009423">
    <property type="term" value="P:chorismate biosynthetic process"/>
    <property type="evidence" value="ECO:0007669"/>
    <property type="project" value="UniProtKB-UniRule"/>
</dbReference>
<evidence type="ECO:0000313" key="12">
    <source>
        <dbReference type="EMBL" id="HIY25635.1"/>
    </source>
</evidence>
<comment type="function">
    <text evidence="11">Catalyzes the specific phosphorylation of the 3-hydroxyl group of shikimic acid using ATP as a cosubstrate.</text>
</comment>
<sequence length="182" mass="19960">MAGNIILCGFMGSGKTSVGRRLAKLLDREFCDLDRFVEERAGMTVSQIFAQFGEEGFREREAQAVEEIARKKSLVVASGGGTVLFPRNVEGFHRGGGEILYLDVPLPALQERLKNDKRRPLLQKPNRRQVIADLYAQRCPLYQAAADRTIDAGAPAIVVARRIAALYDSQPAGRRGSGAKNS</sequence>
<feature type="binding site" evidence="11">
    <location>
        <position position="80"/>
    </location>
    <ligand>
        <name>substrate</name>
    </ligand>
</feature>
<dbReference type="SUPFAM" id="SSF52540">
    <property type="entry name" value="P-loop containing nucleoside triphosphate hydrolases"/>
    <property type="match status" value="1"/>
</dbReference>
<evidence type="ECO:0000256" key="2">
    <source>
        <dbReference type="ARBA" id="ARBA00006997"/>
    </source>
</evidence>
<feature type="binding site" evidence="11">
    <location>
        <position position="16"/>
    </location>
    <ligand>
        <name>Mg(2+)</name>
        <dbReference type="ChEBI" id="CHEBI:18420"/>
    </ligand>
</feature>
<organism evidence="12 13">
    <name type="scientific">Candidatus Acutalibacter pullistercoris</name>
    <dbReference type="NCBI Taxonomy" id="2838418"/>
    <lineage>
        <taxon>Bacteria</taxon>
        <taxon>Bacillati</taxon>
        <taxon>Bacillota</taxon>
        <taxon>Clostridia</taxon>
        <taxon>Eubacteriales</taxon>
        <taxon>Acutalibacteraceae</taxon>
        <taxon>Acutalibacter</taxon>
    </lineage>
</organism>
<keyword evidence="11" id="KW-0460">Magnesium</keyword>
<dbReference type="PRINTS" id="PR01100">
    <property type="entry name" value="SHIKIMTKNASE"/>
</dbReference>
<comment type="catalytic activity">
    <reaction evidence="10 11">
        <text>shikimate + ATP = 3-phosphoshikimate + ADP + H(+)</text>
        <dbReference type="Rhea" id="RHEA:13121"/>
        <dbReference type="ChEBI" id="CHEBI:15378"/>
        <dbReference type="ChEBI" id="CHEBI:30616"/>
        <dbReference type="ChEBI" id="CHEBI:36208"/>
        <dbReference type="ChEBI" id="CHEBI:145989"/>
        <dbReference type="ChEBI" id="CHEBI:456216"/>
        <dbReference type="EC" id="2.7.1.71"/>
    </reaction>
</comment>
<dbReference type="PANTHER" id="PTHR21087">
    <property type="entry name" value="SHIKIMATE KINASE"/>
    <property type="match status" value="1"/>
</dbReference>
<comment type="caution">
    <text evidence="11">Lacks conserved residue(s) required for the propagation of feature annotation.</text>
</comment>
<proteinExistence type="inferred from homology"/>
<keyword evidence="7 11" id="KW-0418">Kinase</keyword>
<evidence type="ECO:0000256" key="5">
    <source>
        <dbReference type="ARBA" id="ARBA00022679"/>
    </source>
</evidence>
<dbReference type="GO" id="GO:0004765">
    <property type="term" value="F:shikimate kinase activity"/>
    <property type="evidence" value="ECO:0007669"/>
    <property type="project" value="UniProtKB-UniRule"/>
</dbReference>
<dbReference type="CDD" id="cd00464">
    <property type="entry name" value="SK"/>
    <property type="match status" value="1"/>
</dbReference>
<reference evidence="12" key="1">
    <citation type="journal article" date="2021" name="PeerJ">
        <title>Extensive microbial diversity within the chicken gut microbiome revealed by metagenomics and culture.</title>
        <authorList>
            <person name="Gilroy R."/>
            <person name="Ravi A."/>
            <person name="Getino M."/>
            <person name="Pursley I."/>
            <person name="Horton D.L."/>
            <person name="Alikhan N.F."/>
            <person name="Baker D."/>
            <person name="Gharbi K."/>
            <person name="Hall N."/>
            <person name="Watson M."/>
            <person name="Adriaenssens E.M."/>
            <person name="Foster-Nyarko E."/>
            <person name="Jarju S."/>
            <person name="Secka A."/>
            <person name="Antonio M."/>
            <person name="Oren A."/>
            <person name="Chaudhuri R.R."/>
            <person name="La Ragione R."/>
            <person name="Hildebrand F."/>
            <person name="Pallen M.J."/>
        </authorList>
    </citation>
    <scope>NUCLEOTIDE SEQUENCE</scope>
    <source>
        <strain evidence="12">1282</strain>
    </source>
</reference>
<dbReference type="InterPro" id="IPR027417">
    <property type="entry name" value="P-loop_NTPase"/>
</dbReference>
<dbReference type="AlphaFoldDB" id="A0A9D1YB26"/>
<protein>
    <recommendedName>
        <fullName evidence="3 11">Shikimate kinase</fullName>
        <shortName evidence="11">SK</shortName>
        <ecNumber evidence="3 11">2.7.1.71</ecNumber>
    </recommendedName>
</protein>
<comment type="pathway">
    <text evidence="1 11">Metabolic intermediate biosynthesis; chorismate biosynthesis; chorismate from D-erythrose 4-phosphate and phosphoenolpyruvate: step 5/7.</text>
</comment>
<feature type="binding site" evidence="11">
    <location>
        <begin position="12"/>
        <end position="17"/>
    </location>
    <ligand>
        <name>ATP</name>
        <dbReference type="ChEBI" id="CHEBI:30616"/>
    </ligand>
</feature>
<dbReference type="InterPro" id="IPR023000">
    <property type="entry name" value="Shikimate_kinase_CS"/>
</dbReference>
<dbReference type="HAMAP" id="MF_00109">
    <property type="entry name" value="Shikimate_kinase"/>
    <property type="match status" value="1"/>
</dbReference>
<feature type="binding site" evidence="11">
    <location>
        <position position="119"/>
    </location>
    <ligand>
        <name>ATP</name>
        <dbReference type="ChEBI" id="CHEBI:30616"/>
    </ligand>
</feature>
<evidence type="ECO:0000256" key="3">
    <source>
        <dbReference type="ARBA" id="ARBA00012154"/>
    </source>
</evidence>
<comment type="subunit">
    <text evidence="11">Monomer.</text>
</comment>
<evidence type="ECO:0000313" key="13">
    <source>
        <dbReference type="Proteomes" id="UP000823915"/>
    </source>
</evidence>
<dbReference type="Proteomes" id="UP000823915">
    <property type="component" value="Unassembled WGS sequence"/>
</dbReference>
<evidence type="ECO:0000256" key="1">
    <source>
        <dbReference type="ARBA" id="ARBA00004842"/>
    </source>
</evidence>
<comment type="cofactor">
    <cofactor evidence="11">
        <name>Mg(2+)</name>
        <dbReference type="ChEBI" id="CHEBI:18420"/>
    </cofactor>
    <text evidence="11">Binds 1 Mg(2+) ion per subunit.</text>
</comment>
<keyword evidence="11" id="KW-0479">Metal-binding</keyword>
<keyword evidence="11" id="KW-0963">Cytoplasm</keyword>
<gene>
    <name evidence="11" type="primary">aroK</name>
    <name evidence="12" type="ORF">H9838_00490</name>
</gene>
<keyword evidence="6 11" id="KW-0547">Nucleotide-binding</keyword>
<dbReference type="EC" id="2.7.1.71" evidence="3 11"/>
<keyword evidence="9 11" id="KW-0057">Aromatic amino acid biosynthesis</keyword>
<feature type="binding site" evidence="11">
    <location>
        <position position="58"/>
    </location>
    <ligand>
        <name>substrate</name>
    </ligand>
</feature>
<evidence type="ECO:0000256" key="8">
    <source>
        <dbReference type="ARBA" id="ARBA00022840"/>
    </source>
</evidence>
<dbReference type="GO" id="GO:0009073">
    <property type="term" value="P:aromatic amino acid family biosynthetic process"/>
    <property type="evidence" value="ECO:0007669"/>
    <property type="project" value="UniProtKB-KW"/>
</dbReference>